<name>A0A1C9CA29_9FLOR</name>
<sequence>MYQTRLSTVHEKAENLFKIRSNNYYRHPNNRYICKFEDSINTIYTLQYLLNNSFIQNIILTILDNDSKNIKSKLNTQYIRRFKYIYMKTQNYYNTISTGTNLHIKELAIINLYVMSKIQAQTGIYWLVKYLYL</sequence>
<dbReference type="AlphaFoldDB" id="A0A1C9CA29"/>
<dbReference type="GeneID" id="29072605"/>
<dbReference type="EMBL" id="KX284713">
    <property type="protein sequence ID" value="AOM65234.1"/>
    <property type="molecule type" value="Genomic_DNA"/>
</dbReference>
<evidence type="ECO:0000313" key="1">
    <source>
        <dbReference type="EMBL" id="AOM65234.1"/>
    </source>
</evidence>
<keyword evidence="1" id="KW-0934">Plastid</keyword>
<proteinExistence type="predicted"/>
<gene>
    <name evidence="1" type="primary">orf6</name>
    <name evidence="1" type="ORF">Sebd_147</name>
</gene>
<organism evidence="1">
    <name type="scientific">Sebdenia flabellata</name>
    <dbReference type="NCBI Taxonomy" id="42024"/>
    <lineage>
        <taxon>Eukaryota</taxon>
        <taxon>Rhodophyta</taxon>
        <taxon>Florideophyceae</taxon>
        <taxon>Rhodymeniophycidae</taxon>
        <taxon>Sebdeniales</taxon>
        <taxon>Sebdeniaceae</taxon>
        <taxon>Sebdenia</taxon>
    </lineage>
</organism>
<reference evidence="1" key="1">
    <citation type="journal article" date="2016" name="BMC Biol.">
        <title>Parallel evolution of highly conserved plastid genome architecture in red seaweeds and seed plants.</title>
        <authorList>
            <person name="Lee J."/>
            <person name="Cho C.H."/>
            <person name="Park S.I."/>
            <person name="Choi J.W."/>
            <person name="Song H.S."/>
            <person name="West J.A."/>
            <person name="Bhattacharya D."/>
            <person name="Yoon H.S."/>
        </authorList>
    </citation>
    <scope>NUCLEOTIDE SEQUENCE</scope>
</reference>
<dbReference type="RefSeq" id="YP_009296299.1">
    <property type="nucleotide sequence ID" value="NC_031170.1"/>
</dbReference>
<protein>
    <submittedName>
        <fullName evidence="1">Uncharacterized protein</fullName>
    </submittedName>
</protein>
<accession>A0A1C9CA29</accession>
<geneLocation type="plastid" evidence="1"/>